<sequence length="648" mass="70556">MTKSATDRTESSREDGAVGPLGVVWGTAMSPEALVRSLLPPEAALPVPGAGHSSWDRVATSGILVAVRERAEAELGTPWPQPLASQYARYFRDGNRTGYESQVFQRQDRLTRAVLMAAVASGETIGREQGWLDEAADGIVQLCEQSSWCWPAHEDTCRPRGTVLPDVATPCLDLGAADVAAQLAWADQVLGDRLAERYPGLRERIRSEVRVRVLDPFVRRRDWHWLGLDGDVHNWCPWICGNVLVAALRLAEPGPERAHQVAWAVAGLDRYLAALPADGSVDEGYEYWWNGACRAIEALDVLAHATSGLLDAAEVPVVRETVRFPHRMHLGGPWYLNLADARARPPAEQPWQVPHRWARRLGEHDARRHAESQRAATISPCAELGRALCELADVEWQAAGRGDPPLIAGVWLSGTQVGLARTATGTAHGLALAVKGGHNGEHHNHNDVGSVVVAVDGVPVLVDAGRPTYTAQTFGPDRYAIWTMQSSWHNVPEVRGAPQGQGHGFRARDVEVVDEPGRFEVRMDLAAAYPVPELERWWRTAALDRHASHVTIGDAWAFTGDGAPSVLHFLVNGQVNQPSAGQVVVRPPHGARAVRVAWDPGVATAAFTVRRLADPMLSEVWGEQLTRLELRLPGTARGAIEVRVGVGE</sequence>
<evidence type="ECO:0000313" key="4">
    <source>
        <dbReference type="EMBL" id="RVX47641.1"/>
    </source>
</evidence>
<evidence type="ECO:0000256" key="1">
    <source>
        <dbReference type="ARBA" id="ARBA00004196"/>
    </source>
</evidence>
<proteinExistence type="predicted"/>
<name>A0A438MQA0_9ACTN</name>
<organism evidence="4 5">
    <name type="scientific">Nonomuraea polychroma</name>
    <dbReference type="NCBI Taxonomy" id="46176"/>
    <lineage>
        <taxon>Bacteria</taxon>
        <taxon>Bacillati</taxon>
        <taxon>Actinomycetota</taxon>
        <taxon>Actinomycetes</taxon>
        <taxon>Streptosporangiales</taxon>
        <taxon>Streptosporangiaceae</taxon>
        <taxon>Nonomuraea</taxon>
    </lineage>
</organism>
<evidence type="ECO:0000259" key="3">
    <source>
        <dbReference type="Pfam" id="PF07940"/>
    </source>
</evidence>
<reference evidence="4 5" key="1">
    <citation type="submission" date="2019-01" db="EMBL/GenBank/DDBJ databases">
        <title>Sequencing the genomes of 1000 actinobacteria strains.</title>
        <authorList>
            <person name="Klenk H.-P."/>
        </authorList>
    </citation>
    <scope>NUCLEOTIDE SEQUENCE [LARGE SCALE GENOMIC DNA]</scope>
    <source>
        <strain evidence="4 5">DSM 43925</strain>
    </source>
</reference>
<protein>
    <submittedName>
        <fullName evidence="4">Heparinase II/III-like protein</fullName>
    </submittedName>
</protein>
<comment type="caution">
    <text evidence="4">The sequence shown here is derived from an EMBL/GenBank/DDBJ whole genome shotgun (WGS) entry which is preliminary data.</text>
</comment>
<dbReference type="OrthoDB" id="9793856at2"/>
<dbReference type="Pfam" id="PF07940">
    <property type="entry name" value="Hepar_II_III_C"/>
    <property type="match status" value="1"/>
</dbReference>
<comment type="subcellular location">
    <subcellularLocation>
        <location evidence="1">Cell envelope</location>
    </subcellularLocation>
</comment>
<dbReference type="EMBL" id="SAUN01000001">
    <property type="protein sequence ID" value="RVX47641.1"/>
    <property type="molecule type" value="Genomic_DNA"/>
</dbReference>
<dbReference type="InterPro" id="IPR008929">
    <property type="entry name" value="Chondroitin_lyas"/>
</dbReference>
<dbReference type="SUPFAM" id="SSF48230">
    <property type="entry name" value="Chondroitin AC/alginate lyase"/>
    <property type="match status" value="1"/>
</dbReference>
<dbReference type="RefSeq" id="WP_127940042.1">
    <property type="nucleotide sequence ID" value="NZ_SAUN01000001.1"/>
</dbReference>
<dbReference type="Gene3D" id="1.50.10.100">
    <property type="entry name" value="Chondroitin AC/alginate lyase"/>
    <property type="match status" value="1"/>
</dbReference>
<feature type="region of interest" description="Disordered" evidence="2">
    <location>
        <begin position="1"/>
        <end position="21"/>
    </location>
</feature>
<evidence type="ECO:0000256" key="2">
    <source>
        <dbReference type="SAM" id="MobiDB-lite"/>
    </source>
</evidence>
<keyword evidence="5" id="KW-1185">Reference proteome</keyword>
<dbReference type="AlphaFoldDB" id="A0A438MQA0"/>
<feature type="compositionally biased region" description="Basic and acidic residues" evidence="2">
    <location>
        <begin position="1"/>
        <end position="16"/>
    </location>
</feature>
<gene>
    <name evidence="4" type="ORF">EDD27_10581</name>
</gene>
<dbReference type="InterPro" id="IPR012480">
    <property type="entry name" value="Hepar_II_III_C"/>
</dbReference>
<dbReference type="Gene3D" id="2.70.98.70">
    <property type="match status" value="1"/>
</dbReference>
<accession>A0A438MQA0</accession>
<evidence type="ECO:0000313" key="5">
    <source>
        <dbReference type="Proteomes" id="UP000284824"/>
    </source>
</evidence>
<feature type="domain" description="Heparinase II/III-like C-terminal" evidence="3">
    <location>
        <begin position="416"/>
        <end position="561"/>
    </location>
</feature>
<dbReference type="Proteomes" id="UP000284824">
    <property type="component" value="Unassembled WGS sequence"/>
</dbReference>